<comment type="caution">
    <text evidence="2">The sequence shown here is derived from an EMBL/GenBank/DDBJ whole genome shotgun (WGS) entry which is preliminary data.</text>
</comment>
<keyword evidence="3" id="KW-1185">Reference proteome</keyword>
<dbReference type="Proteomes" id="UP000075320">
    <property type="component" value="Unassembled WGS sequence"/>
</dbReference>
<feature type="region of interest" description="Disordered" evidence="1">
    <location>
        <begin position="22"/>
        <end position="44"/>
    </location>
</feature>
<organism evidence="2 3">
    <name type="scientific">Bdellovibrio bacteriovorus</name>
    <dbReference type="NCBI Taxonomy" id="959"/>
    <lineage>
        <taxon>Bacteria</taxon>
        <taxon>Pseudomonadati</taxon>
        <taxon>Bdellovibrionota</taxon>
        <taxon>Bdellovibrionia</taxon>
        <taxon>Bdellovibrionales</taxon>
        <taxon>Pseudobdellovibrionaceae</taxon>
        <taxon>Bdellovibrio</taxon>
    </lineage>
</organism>
<proteinExistence type="predicted"/>
<accession>A0A150WH82</accession>
<dbReference type="OrthoDB" id="5290838at2"/>
<evidence type="ECO:0008006" key="4">
    <source>
        <dbReference type="Google" id="ProtNLM"/>
    </source>
</evidence>
<gene>
    <name evidence="2" type="ORF">AZI86_16380</name>
</gene>
<evidence type="ECO:0000313" key="2">
    <source>
        <dbReference type="EMBL" id="KYG62503.1"/>
    </source>
</evidence>
<name>A0A150WH82_BDEBC</name>
<protein>
    <recommendedName>
        <fullName evidence="4">Transglycosylase SLT domain-containing protein</fullName>
    </recommendedName>
</protein>
<evidence type="ECO:0000313" key="3">
    <source>
        <dbReference type="Proteomes" id="UP000075320"/>
    </source>
</evidence>
<dbReference type="EMBL" id="LUKE01000005">
    <property type="protein sequence ID" value="KYG62503.1"/>
    <property type="molecule type" value="Genomic_DNA"/>
</dbReference>
<sequence>MSIGCAKMGQFPALSIDNSNLSSGIETPDNDSAGGLPPPVTEDPSYKMKPLAWESSSYPERAKWSAYLQSIIMNQWSSLLSGSSDITAFCPTYNSLQNAERANVWAQIFVAITKYESAYSPVSRMHETTMGTDPVTGQPVYSEGLLQLSYQDVQWAKWCEFSWAADKNLSPTSPTKSILDPYKNLNCGVGIMAQQIKNKGAIVLNSGVYWAVLKGNGKYQQISGIQSIVKSLSLCK</sequence>
<dbReference type="AlphaFoldDB" id="A0A150WH82"/>
<evidence type="ECO:0000256" key="1">
    <source>
        <dbReference type="SAM" id="MobiDB-lite"/>
    </source>
</evidence>
<reference evidence="2 3" key="1">
    <citation type="submission" date="2016-03" db="EMBL/GenBank/DDBJ databases">
        <authorList>
            <person name="Ploux O."/>
        </authorList>
    </citation>
    <scope>NUCLEOTIDE SEQUENCE [LARGE SCALE GENOMIC DNA]</scope>
    <source>
        <strain evidence="2 3">R0</strain>
    </source>
</reference>